<organism evidence="1 2">
    <name type="scientific">Dreissena polymorpha</name>
    <name type="common">Zebra mussel</name>
    <name type="synonym">Mytilus polymorpha</name>
    <dbReference type="NCBI Taxonomy" id="45954"/>
    <lineage>
        <taxon>Eukaryota</taxon>
        <taxon>Metazoa</taxon>
        <taxon>Spiralia</taxon>
        <taxon>Lophotrochozoa</taxon>
        <taxon>Mollusca</taxon>
        <taxon>Bivalvia</taxon>
        <taxon>Autobranchia</taxon>
        <taxon>Heteroconchia</taxon>
        <taxon>Euheterodonta</taxon>
        <taxon>Imparidentia</taxon>
        <taxon>Neoheterodontei</taxon>
        <taxon>Myida</taxon>
        <taxon>Dreissenoidea</taxon>
        <taxon>Dreissenidae</taxon>
        <taxon>Dreissena</taxon>
    </lineage>
</organism>
<evidence type="ECO:0000313" key="1">
    <source>
        <dbReference type="EMBL" id="KAH3801970.1"/>
    </source>
</evidence>
<comment type="caution">
    <text evidence="1">The sequence shown here is derived from an EMBL/GenBank/DDBJ whole genome shotgun (WGS) entry which is preliminary data.</text>
</comment>
<dbReference type="EMBL" id="JAIWYP010000007">
    <property type="protein sequence ID" value="KAH3801970.1"/>
    <property type="molecule type" value="Genomic_DNA"/>
</dbReference>
<evidence type="ECO:0000313" key="2">
    <source>
        <dbReference type="Proteomes" id="UP000828390"/>
    </source>
</evidence>
<dbReference type="AlphaFoldDB" id="A0A9D4FNB1"/>
<dbReference type="Proteomes" id="UP000828390">
    <property type="component" value="Unassembled WGS sequence"/>
</dbReference>
<name>A0A9D4FNB1_DREPO</name>
<reference evidence="1" key="1">
    <citation type="journal article" date="2019" name="bioRxiv">
        <title>The Genome of the Zebra Mussel, Dreissena polymorpha: A Resource for Invasive Species Research.</title>
        <authorList>
            <person name="McCartney M.A."/>
            <person name="Auch B."/>
            <person name="Kono T."/>
            <person name="Mallez S."/>
            <person name="Zhang Y."/>
            <person name="Obille A."/>
            <person name="Becker A."/>
            <person name="Abrahante J.E."/>
            <person name="Garbe J."/>
            <person name="Badalamenti J.P."/>
            <person name="Herman A."/>
            <person name="Mangelson H."/>
            <person name="Liachko I."/>
            <person name="Sullivan S."/>
            <person name="Sone E.D."/>
            <person name="Koren S."/>
            <person name="Silverstein K.A.T."/>
            <person name="Beckman K.B."/>
            <person name="Gohl D.M."/>
        </authorList>
    </citation>
    <scope>NUCLEOTIDE SEQUENCE</scope>
    <source>
        <strain evidence="1">Duluth1</strain>
        <tissue evidence="1">Whole animal</tissue>
    </source>
</reference>
<proteinExistence type="predicted"/>
<sequence length="168" mass="19075">MSSTVVMLKYNAYVFNIVYAQEDQLRCRLCNDALELRDCTQLAMCDNRTEECFMDQVLMATFSNVYRGGCRSKDVSCKLEQQNCNFLRFLILNTSQCYFCDLVSNPQDCITITTCNTDQIRVSERIHIKLSVIVRVVVQTTAKMKAYNAMSAAETEPVTTAIARASKV</sequence>
<keyword evidence="2" id="KW-1185">Reference proteome</keyword>
<gene>
    <name evidence="1" type="ORF">DPMN_155635</name>
</gene>
<accession>A0A9D4FNB1</accession>
<protein>
    <submittedName>
        <fullName evidence="1">Uncharacterized protein</fullName>
    </submittedName>
</protein>
<reference evidence="1" key="2">
    <citation type="submission" date="2020-11" db="EMBL/GenBank/DDBJ databases">
        <authorList>
            <person name="McCartney M.A."/>
            <person name="Auch B."/>
            <person name="Kono T."/>
            <person name="Mallez S."/>
            <person name="Becker A."/>
            <person name="Gohl D.M."/>
            <person name="Silverstein K.A.T."/>
            <person name="Koren S."/>
            <person name="Bechman K.B."/>
            <person name="Herman A."/>
            <person name="Abrahante J.E."/>
            <person name="Garbe J."/>
        </authorList>
    </citation>
    <scope>NUCLEOTIDE SEQUENCE</scope>
    <source>
        <strain evidence="1">Duluth1</strain>
        <tissue evidence="1">Whole animal</tissue>
    </source>
</reference>